<evidence type="ECO:0000259" key="2">
    <source>
        <dbReference type="Pfam" id="PF01966"/>
    </source>
</evidence>
<dbReference type="Gene3D" id="3.30.460.10">
    <property type="entry name" value="Beta Polymerase, domain 2"/>
    <property type="match status" value="1"/>
</dbReference>
<gene>
    <name evidence="3" type="ORF">HMPREF9470_03044</name>
</gene>
<dbReference type="GO" id="GO:0000166">
    <property type="term" value="F:nucleotide binding"/>
    <property type="evidence" value="ECO:0007669"/>
    <property type="project" value="UniProtKB-KW"/>
</dbReference>
<dbReference type="Gene3D" id="1.10.3090.10">
    <property type="entry name" value="cca-adding enzyme, domain 2"/>
    <property type="match status" value="1"/>
</dbReference>
<accession>A0A0J9C117</accession>
<dbReference type="SUPFAM" id="SSF81891">
    <property type="entry name" value="Poly A polymerase C-terminal region-like"/>
    <property type="match status" value="1"/>
</dbReference>
<evidence type="ECO:0000313" key="4">
    <source>
        <dbReference type="Proteomes" id="UP000037392"/>
    </source>
</evidence>
<dbReference type="PATRIC" id="fig|742734.4.peg.3256"/>
<evidence type="ECO:0000256" key="1">
    <source>
        <dbReference type="ARBA" id="ARBA00022741"/>
    </source>
</evidence>
<dbReference type="InterPro" id="IPR006674">
    <property type="entry name" value="HD_domain"/>
</dbReference>
<proteinExistence type="predicted"/>
<keyword evidence="1" id="KW-0547">Nucleotide-binding</keyword>
<dbReference type="InterPro" id="IPR050124">
    <property type="entry name" value="tRNA_CCA-adding_enzyme"/>
</dbReference>
<dbReference type="RefSeq" id="WP_007858526.1">
    <property type="nucleotide sequence ID" value="NZ_KQ235879.1"/>
</dbReference>
<feature type="domain" description="HD" evidence="2">
    <location>
        <begin position="246"/>
        <end position="314"/>
    </location>
</feature>
<protein>
    <recommendedName>
        <fullName evidence="2">HD domain-containing protein</fullName>
    </recommendedName>
</protein>
<dbReference type="Pfam" id="PF01966">
    <property type="entry name" value="HD"/>
    <property type="match status" value="1"/>
</dbReference>
<dbReference type="Proteomes" id="UP000037392">
    <property type="component" value="Unassembled WGS sequence"/>
</dbReference>
<name>A0A0J9C117_9FIRM</name>
<organism evidence="3 4">
    <name type="scientific">[Clostridium] citroniae WAL-19142</name>
    <dbReference type="NCBI Taxonomy" id="742734"/>
    <lineage>
        <taxon>Bacteria</taxon>
        <taxon>Bacillati</taxon>
        <taxon>Bacillota</taxon>
        <taxon>Clostridia</taxon>
        <taxon>Lachnospirales</taxon>
        <taxon>Lachnospiraceae</taxon>
        <taxon>Enterocloster</taxon>
    </lineage>
</organism>
<comment type="caution">
    <text evidence="3">The sequence shown here is derived from an EMBL/GenBank/DDBJ whole genome shotgun (WGS) entry which is preliminary data.</text>
</comment>
<dbReference type="EMBL" id="ADLK01000024">
    <property type="protein sequence ID" value="KMW18134.1"/>
    <property type="molecule type" value="Genomic_DNA"/>
</dbReference>
<dbReference type="PANTHER" id="PTHR47545">
    <property type="entry name" value="MULTIFUNCTIONAL CCA PROTEIN"/>
    <property type="match status" value="1"/>
</dbReference>
<evidence type="ECO:0000313" key="3">
    <source>
        <dbReference type="EMBL" id="KMW18134.1"/>
    </source>
</evidence>
<sequence length="380" mass="43549">MKIEIDMPSSVVCILQELEQKGYEAYIVGECVRDSLLGICPENWEICTSAPKEQLAGIFSQGKMVPGDRRKAPGSCRYQPCDRVDVAGDMTDLKRELEQRIFTIEAMAYGLGVGLIDPFDGRQDLADQRIRCIGKPEDVWKAEEILSCVRLAVRLGYGIDKDTLDSAVAHKDRLIKVPGPWVGDEIIKMFSGNISDLVYQIRCAQPIFMEVLPELKPMVGFKQNNPYHAYDVWRHTLEALSVANGDLIVRLVVLFHDIGKPHCYTEDEKGVGHFYGHGSVSARITDEVLGRLQFDRTLRDRIVELVRYHDVDLHENRKSVRTWLKRMGEDQFRRLLEVRRCDVTGQNPRYIAERVEKVERIRAILDEVLIRDRGFTIKDF</sequence>
<dbReference type="InterPro" id="IPR043519">
    <property type="entry name" value="NT_sf"/>
</dbReference>
<dbReference type="PANTHER" id="PTHR47545:SF1">
    <property type="entry name" value="MULTIFUNCTIONAL CCA PROTEIN"/>
    <property type="match status" value="1"/>
</dbReference>
<dbReference type="GeneID" id="93162423"/>
<dbReference type="AlphaFoldDB" id="A0A0J9C117"/>
<dbReference type="SUPFAM" id="SSF81301">
    <property type="entry name" value="Nucleotidyltransferase"/>
    <property type="match status" value="1"/>
</dbReference>
<reference evidence="3 4" key="1">
    <citation type="submission" date="2011-04" db="EMBL/GenBank/DDBJ databases">
        <title>The Genome Sequence of Clostridium citroniae WAL-19142.</title>
        <authorList>
            <consortium name="The Broad Institute Genome Sequencing Platform"/>
            <person name="Earl A."/>
            <person name="Ward D."/>
            <person name="Feldgarden M."/>
            <person name="Gevers D."/>
            <person name="Warren Y.A."/>
            <person name="Tyrrell K.L."/>
            <person name="Citron D.M."/>
            <person name="Goldstein E.J."/>
            <person name="Daigneault M."/>
            <person name="Allen-Vercoe E."/>
            <person name="Young S.K."/>
            <person name="Zeng Q."/>
            <person name="Gargeya S."/>
            <person name="Fitzgerald M."/>
            <person name="Haas B."/>
            <person name="Abouelleil A."/>
            <person name="Alvarado L."/>
            <person name="Arachchi H.M."/>
            <person name="Berlin A."/>
            <person name="Brown A."/>
            <person name="Chapman S.B."/>
            <person name="Chen Z."/>
            <person name="Dunbar C."/>
            <person name="Freedman E."/>
            <person name="Gearin G."/>
            <person name="Gellesch M."/>
            <person name="Goldberg J."/>
            <person name="Griggs A."/>
            <person name="Gujja S."/>
            <person name="Heilman E.R."/>
            <person name="Heiman D."/>
            <person name="Howarth C."/>
            <person name="Larson L."/>
            <person name="Lui A."/>
            <person name="MacDonald P.J."/>
            <person name="Mehta T."/>
            <person name="Montmayeur A."/>
            <person name="Murphy C."/>
            <person name="Neiman D."/>
            <person name="Pearson M."/>
            <person name="Priest M."/>
            <person name="Roberts A."/>
            <person name="Saif S."/>
            <person name="Shea T."/>
            <person name="Shenoy N."/>
            <person name="Sisk P."/>
            <person name="Stolte C."/>
            <person name="Sykes S."/>
            <person name="White J."/>
            <person name="Yandava C."/>
            <person name="Wortman J."/>
            <person name="Nusbaum C."/>
            <person name="Birren B."/>
        </authorList>
    </citation>
    <scope>NUCLEOTIDE SEQUENCE [LARGE SCALE GENOMIC DNA]</scope>
    <source>
        <strain evidence="3 4">WAL-19142</strain>
    </source>
</reference>